<feature type="signal peptide" evidence="3">
    <location>
        <begin position="1"/>
        <end position="16"/>
    </location>
</feature>
<feature type="compositionally biased region" description="Basic and acidic residues" evidence="2">
    <location>
        <begin position="31"/>
        <end position="44"/>
    </location>
</feature>
<feature type="region of interest" description="Disordered" evidence="2">
    <location>
        <begin position="363"/>
        <end position="393"/>
    </location>
</feature>
<feature type="region of interest" description="Disordered" evidence="2">
    <location>
        <begin position="606"/>
        <end position="638"/>
    </location>
</feature>
<dbReference type="OrthoDB" id="7467351at2759"/>
<evidence type="ECO:0000313" key="5">
    <source>
        <dbReference type="Proteomes" id="UP001153714"/>
    </source>
</evidence>
<feature type="region of interest" description="Disordered" evidence="2">
    <location>
        <begin position="25"/>
        <end position="50"/>
    </location>
</feature>
<dbReference type="Proteomes" id="UP001153714">
    <property type="component" value="Chromosome 11"/>
</dbReference>
<feature type="compositionally biased region" description="Basic and acidic residues" evidence="2">
    <location>
        <begin position="372"/>
        <end position="393"/>
    </location>
</feature>
<evidence type="ECO:0000256" key="2">
    <source>
        <dbReference type="SAM" id="MobiDB-lite"/>
    </source>
</evidence>
<feature type="coiled-coil region" evidence="1">
    <location>
        <begin position="144"/>
        <end position="255"/>
    </location>
</feature>
<dbReference type="EMBL" id="OU893342">
    <property type="protein sequence ID" value="CAG9783881.1"/>
    <property type="molecule type" value="Genomic_DNA"/>
</dbReference>
<evidence type="ECO:0000256" key="3">
    <source>
        <dbReference type="SAM" id="SignalP"/>
    </source>
</evidence>
<proteinExistence type="predicted"/>
<accession>A0A9N9QUZ2</accession>
<keyword evidence="5" id="KW-1185">Reference proteome</keyword>
<protein>
    <submittedName>
        <fullName evidence="4">Uncharacterized protein</fullName>
    </submittedName>
</protein>
<name>A0A9N9QUZ2_9NEOP</name>
<reference evidence="4" key="1">
    <citation type="submission" date="2021-12" db="EMBL/GenBank/DDBJ databases">
        <authorList>
            <person name="King R."/>
        </authorList>
    </citation>
    <scope>NUCLEOTIDE SEQUENCE</scope>
</reference>
<gene>
    <name evidence="4" type="ORF">DIATSA_LOCUS2017</name>
</gene>
<keyword evidence="1" id="KW-0175">Coiled coil</keyword>
<keyword evidence="3" id="KW-0732">Signal</keyword>
<organism evidence="4 5">
    <name type="scientific">Diatraea saccharalis</name>
    <name type="common">sugarcane borer</name>
    <dbReference type="NCBI Taxonomy" id="40085"/>
    <lineage>
        <taxon>Eukaryota</taxon>
        <taxon>Metazoa</taxon>
        <taxon>Ecdysozoa</taxon>
        <taxon>Arthropoda</taxon>
        <taxon>Hexapoda</taxon>
        <taxon>Insecta</taxon>
        <taxon>Pterygota</taxon>
        <taxon>Neoptera</taxon>
        <taxon>Endopterygota</taxon>
        <taxon>Lepidoptera</taxon>
        <taxon>Glossata</taxon>
        <taxon>Ditrysia</taxon>
        <taxon>Pyraloidea</taxon>
        <taxon>Crambidae</taxon>
        <taxon>Crambinae</taxon>
        <taxon>Diatraea</taxon>
    </lineage>
</organism>
<sequence>MKTLVVIFSLASLALAAPATQHEGTKMMASKKPEFIKREKKSPQDDESLFSQTSALESLPDVFDSENEAPVPSARSHFGFKVPILVKKKTGYHYYRDSDEERAAADPQENCGSHMRFKLCNSHNIDKSSNMRAALNEQFVGNPNNDVESSLQVAKEAIQTLEQNMQKLEQNGNWKHGQSDLDTSMHQNIEAVRQALQNVQGRVGKLESMSLRATTIKDKNAFNDMNKGNTEEERLAQWKEAMENIQKNVELASNIEDSFKSANNWRMSEVVDTTKLMRSHDAGQKNHDKIARGGATINKRADDDKNFKFDHHKTLEKRTSEKHNLEMTAAASEQIKNPVEHISTAKIGKSADMSLNVQSHGLHVNHNSNPELKNDKNTEKHSLSAPIDKHHNHDHVEHMKDPSLRSLENKLLNLHAQNMQNRNTDEHEAAKKVWEGTSGHHMQGKNNLEETKHGDTVLKIGEHKNIAMEIKNTPDHHTLDKQTEIVPVKTDKKHIETKEALLKGTKKEAIDMHNEATQNEKHEIQMKHSEFDLSMHKKSPHMSGHYMHMPGHEFEMHGGKHFEGHDLKNMHGSGMYKPGYGMHMKEHGMHMPGHQMHIGFDIQHSKGMKHGMHGKSSDLDSPMQEGNQQSMSDVAEKSAMDSMSQWKHHDLARSSYGPPAYSAGGLNLAGASGLDLVGAGGSGALGIFPNAKVGGCAIPLLLGCSPTVVPGSLAKSHSGYAAPAYRDSDDLKFKKKRDVIKTSKNTTKSKMNHVMVKKNTKILETLA</sequence>
<evidence type="ECO:0000256" key="1">
    <source>
        <dbReference type="SAM" id="Coils"/>
    </source>
</evidence>
<reference evidence="4" key="2">
    <citation type="submission" date="2022-10" db="EMBL/GenBank/DDBJ databases">
        <authorList>
            <consortium name="ENA_rothamsted_submissions"/>
            <consortium name="culmorum"/>
            <person name="King R."/>
        </authorList>
    </citation>
    <scope>NUCLEOTIDE SEQUENCE</scope>
</reference>
<feature type="chain" id="PRO_5040436584" evidence="3">
    <location>
        <begin position="17"/>
        <end position="767"/>
    </location>
</feature>
<dbReference type="AlphaFoldDB" id="A0A9N9QUZ2"/>
<evidence type="ECO:0000313" key="4">
    <source>
        <dbReference type="EMBL" id="CAG9783881.1"/>
    </source>
</evidence>